<dbReference type="GO" id="GO:0005634">
    <property type="term" value="C:nucleus"/>
    <property type="evidence" value="ECO:0007669"/>
    <property type="project" value="UniProtKB-SubCell"/>
</dbReference>
<keyword evidence="6" id="KW-0804">Transcription</keyword>
<evidence type="ECO:0000256" key="7">
    <source>
        <dbReference type="ARBA" id="ARBA00023242"/>
    </source>
</evidence>
<evidence type="ECO:0000313" key="10">
    <source>
        <dbReference type="Proteomes" id="UP000030764"/>
    </source>
</evidence>
<dbReference type="InterPro" id="IPR009057">
    <property type="entry name" value="Homeodomain-like_sf"/>
</dbReference>
<dbReference type="PROSITE" id="PS00034">
    <property type="entry name" value="PAIRED_1"/>
    <property type="match status" value="1"/>
</dbReference>
<keyword evidence="2" id="KW-0217">Developmental protein</keyword>
<dbReference type="Gene3D" id="1.10.10.10">
    <property type="entry name" value="Winged helix-like DNA-binding domain superfamily/Winged helix DNA-binding domain"/>
    <property type="match status" value="2"/>
</dbReference>
<dbReference type="EMBL" id="KL363189">
    <property type="protein sequence ID" value="KFD57223.1"/>
    <property type="molecule type" value="Genomic_DNA"/>
</dbReference>
<evidence type="ECO:0000256" key="5">
    <source>
        <dbReference type="ARBA" id="ARBA00023125"/>
    </source>
</evidence>
<evidence type="ECO:0000259" key="8">
    <source>
        <dbReference type="PROSITE" id="PS51057"/>
    </source>
</evidence>
<dbReference type="Proteomes" id="UP000030764">
    <property type="component" value="Unassembled WGS sequence"/>
</dbReference>
<protein>
    <recommendedName>
        <fullName evidence="8">Paired domain-containing protein</fullName>
    </recommendedName>
</protein>
<keyword evidence="4" id="KW-0805">Transcription regulation</keyword>
<evidence type="ECO:0000256" key="6">
    <source>
        <dbReference type="ARBA" id="ARBA00023163"/>
    </source>
</evidence>
<dbReference type="InterPro" id="IPR036388">
    <property type="entry name" value="WH-like_DNA-bd_sf"/>
</dbReference>
<evidence type="ECO:0000256" key="3">
    <source>
        <dbReference type="ARBA" id="ARBA00022724"/>
    </source>
</evidence>
<gene>
    <name evidence="9" type="ORF">M513_01734</name>
</gene>
<sequence>MSNLVAWFICKGATQKITLPFLPPSNTKGKTRRQKCSSPFASPNVTTVEEAMFRFPISVALRCCTTFASEQATVYVTSLPWISGKGQLIDYFRQFGPVATGAMHLYGSEEVVMQKRLCKDCIKLMAGRLPCGCLIEQETNDSLKIEYFFERYAYEGYPSERKHLHTSLESSLASQFILLKSSVGVSSNEDAMKSDRVAGELNQLGGTFVNGRPLPLPTRIRIVELAQIGIRPCDISRELRVSHGCVSKILNRYQATGSVLPGAIGGSKPRVTTPSVVDHIRMLKQHDPTIFAWEIRERLIADGICGESAVPSVSSISRILRHKVNNETGRSCCGVAFNHHSVSNQASHMLHRHHHHPYLSYSLPVNPVLSVHRSCDLMATGSMFSMESSQHYAPYRLNSISRNGHLYSSAHRSCPLHAQDYALPSPS</sequence>
<feature type="domain" description="Paired" evidence="8">
    <location>
        <begin position="197"/>
        <end position="323"/>
    </location>
</feature>
<keyword evidence="7" id="KW-0539">Nucleus</keyword>
<proteinExistence type="predicted"/>
<keyword evidence="3" id="KW-0563">Paired box</keyword>
<dbReference type="GO" id="GO:0000978">
    <property type="term" value="F:RNA polymerase II cis-regulatory region sequence-specific DNA binding"/>
    <property type="evidence" value="ECO:0007669"/>
    <property type="project" value="TreeGrafter"/>
</dbReference>
<dbReference type="InterPro" id="IPR001523">
    <property type="entry name" value="Paired_dom"/>
</dbReference>
<dbReference type="SMART" id="SM00351">
    <property type="entry name" value="PAX"/>
    <property type="match status" value="1"/>
</dbReference>
<accession>A0A085MJ27</accession>
<comment type="subcellular location">
    <subcellularLocation>
        <location evidence="1">Nucleus</location>
    </subcellularLocation>
</comment>
<evidence type="ECO:0000313" key="9">
    <source>
        <dbReference type="EMBL" id="KFD57223.1"/>
    </source>
</evidence>
<keyword evidence="10" id="KW-1185">Reference proteome</keyword>
<dbReference type="FunFam" id="1.10.10.10:FF:000003">
    <property type="entry name" value="Paired box protein Pax-6"/>
    <property type="match status" value="1"/>
</dbReference>
<organism evidence="9 10">
    <name type="scientific">Trichuris suis</name>
    <name type="common">pig whipworm</name>
    <dbReference type="NCBI Taxonomy" id="68888"/>
    <lineage>
        <taxon>Eukaryota</taxon>
        <taxon>Metazoa</taxon>
        <taxon>Ecdysozoa</taxon>
        <taxon>Nematoda</taxon>
        <taxon>Enoplea</taxon>
        <taxon>Dorylaimia</taxon>
        <taxon>Trichinellida</taxon>
        <taxon>Trichuridae</taxon>
        <taxon>Trichuris</taxon>
    </lineage>
</organism>
<reference evidence="9 10" key="1">
    <citation type="journal article" date="2014" name="Nat. Genet.">
        <title>Genome and transcriptome of the porcine whipworm Trichuris suis.</title>
        <authorList>
            <person name="Jex A.R."/>
            <person name="Nejsum P."/>
            <person name="Schwarz E.M."/>
            <person name="Hu L."/>
            <person name="Young N.D."/>
            <person name="Hall R.S."/>
            <person name="Korhonen P.K."/>
            <person name="Liao S."/>
            <person name="Thamsborg S."/>
            <person name="Xia J."/>
            <person name="Xu P."/>
            <person name="Wang S."/>
            <person name="Scheerlinck J.P."/>
            <person name="Hofmann A."/>
            <person name="Sternberg P.W."/>
            <person name="Wang J."/>
            <person name="Gasser R.B."/>
        </authorList>
    </citation>
    <scope>NUCLEOTIDE SEQUENCE [LARGE SCALE GENOMIC DNA]</scope>
    <source>
        <strain evidence="9">DCEP-RM93M</strain>
    </source>
</reference>
<evidence type="ECO:0000256" key="4">
    <source>
        <dbReference type="ARBA" id="ARBA00023015"/>
    </source>
</evidence>
<dbReference type="Pfam" id="PF00292">
    <property type="entry name" value="PAX"/>
    <property type="match status" value="1"/>
</dbReference>
<name>A0A085MJ27_9BILA</name>
<evidence type="ECO:0000256" key="1">
    <source>
        <dbReference type="ARBA" id="ARBA00004123"/>
    </source>
</evidence>
<dbReference type="GO" id="GO:0000981">
    <property type="term" value="F:DNA-binding transcription factor activity, RNA polymerase II-specific"/>
    <property type="evidence" value="ECO:0007669"/>
    <property type="project" value="TreeGrafter"/>
</dbReference>
<dbReference type="SUPFAM" id="SSF46689">
    <property type="entry name" value="Homeodomain-like"/>
    <property type="match status" value="1"/>
</dbReference>
<dbReference type="AlphaFoldDB" id="A0A085MJ27"/>
<dbReference type="InterPro" id="IPR043565">
    <property type="entry name" value="PAX_fam"/>
</dbReference>
<dbReference type="PANTHER" id="PTHR45636">
    <property type="entry name" value="PAIRED BOX PROTEIN PAX-6-RELATED-RELATED"/>
    <property type="match status" value="1"/>
</dbReference>
<dbReference type="PANTHER" id="PTHR45636:SF16">
    <property type="entry name" value="PAIRED BOX POX-MESO PROTEIN"/>
    <property type="match status" value="1"/>
</dbReference>
<dbReference type="InterPro" id="IPR043182">
    <property type="entry name" value="PAIRED_DNA-bd_dom"/>
</dbReference>
<keyword evidence="5" id="KW-0238">DNA-binding</keyword>
<dbReference type="PRINTS" id="PR00027">
    <property type="entry name" value="PAIREDBOX"/>
</dbReference>
<dbReference type="PROSITE" id="PS51057">
    <property type="entry name" value="PAIRED_2"/>
    <property type="match status" value="1"/>
</dbReference>
<evidence type="ECO:0000256" key="2">
    <source>
        <dbReference type="ARBA" id="ARBA00022473"/>
    </source>
</evidence>